<dbReference type="InterPro" id="IPR007607">
    <property type="entry name" value="BacA/B"/>
</dbReference>
<proteinExistence type="inferred from homology"/>
<dbReference type="Proteomes" id="UP000481030">
    <property type="component" value="Unassembled WGS sequence"/>
</dbReference>
<gene>
    <name evidence="2" type="ORF">F7731_15440</name>
</gene>
<protein>
    <submittedName>
        <fullName evidence="2">Cytoplasmic protein</fullName>
    </submittedName>
</protein>
<evidence type="ECO:0000313" key="3">
    <source>
        <dbReference type="Proteomes" id="UP000481030"/>
    </source>
</evidence>
<dbReference type="PANTHER" id="PTHR35024">
    <property type="entry name" value="HYPOTHETICAL CYTOSOLIC PROTEIN"/>
    <property type="match status" value="1"/>
</dbReference>
<dbReference type="RefSeq" id="WP_151535680.1">
    <property type="nucleotide sequence ID" value="NZ_WBOS01000007.1"/>
</dbReference>
<name>A0A6L3V8I3_9BACI</name>
<evidence type="ECO:0000256" key="1">
    <source>
        <dbReference type="ARBA" id="ARBA00044755"/>
    </source>
</evidence>
<dbReference type="AlphaFoldDB" id="A0A6L3V8I3"/>
<reference evidence="2 3" key="1">
    <citation type="journal article" date="2016" name="Antonie Van Leeuwenhoek">
        <title>Bacillus depressus sp. nov., isolated from soil of a sunflower field.</title>
        <authorList>
            <person name="Wei X."/>
            <person name="Xin D."/>
            <person name="Xin Y."/>
            <person name="Zhang H."/>
            <person name="Wang T."/>
            <person name="Zhang J."/>
        </authorList>
    </citation>
    <scope>NUCLEOTIDE SEQUENCE [LARGE SCALE GENOMIC DNA]</scope>
    <source>
        <strain evidence="2 3">BZ1</strain>
    </source>
</reference>
<keyword evidence="3" id="KW-1185">Reference proteome</keyword>
<comment type="caution">
    <text evidence="2">The sequence shown here is derived from an EMBL/GenBank/DDBJ whole genome shotgun (WGS) entry which is preliminary data.</text>
</comment>
<dbReference type="OrthoDB" id="1730007at2"/>
<evidence type="ECO:0000313" key="2">
    <source>
        <dbReference type="EMBL" id="KAB2333255.1"/>
    </source>
</evidence>
<comment type="similarity">
    <text evidence="1">Belongs to the bactofilin family.</text>
</comment>
<dbReference type="EMBL" id="WBOS01000007">
    <property type="protein sequence ID" value="KAB2333255.1"/>
    <property type="molecule type" value="Genomic_DNA"/>
</dbReference>
<sequence length="239" mass="25378">MDFEKKGDLLINGFGSSNGGHFEKVLINGKGTVNGDLQCRQFEINGAGTVNGRVESHSLEIKGHGKIAGDAVSEKMTIEGSGSVSGNVTPQSLRVSGTLSIGGNVNADEVKLQGKISVGGDCEAENFAAEGKFSIGGLLSAEHIHIQTFGDCKAKEIGGQTITVKEQKNVVMSLLKKVLSFTLQADVIEGDEITLENTKAKIVRGKNVTIGKNCEIGLVEYKDKFYVENNAIVTKHVQI</sequence>
<organism evidence="2 3">
    <name type="scientific">Cytobacillus depressus</name>
    <dbReference type="NCBI Taxonomy" id="1602942"/>
    <lineage>
        <taxon>Bacteria</taxon>
        <taxon>Bacillati</taxon>
        <taxon>Bacillota</taxon>
        <taxon>Bacilli</taxon>
        <taxon>Bacillales</taxon>
        <taxon>Bacillaceae</taxon>
        <taxon>Cytobacillus</taxon>
    </lineage>
</organism>
<dbReference type="PANTHER" id="PTHR35024:SF4">
    <property type="entry name" value="POLYMER-FORMING CYTOSKELETAL PROTEIN"/>
    <property type="match status" value="1"/>
</dbReference>
<dbReference type="Pfam" id="PF04519">
    <property type="entry name" value="Bactofilin"/>
    <property type="match status" value="1"/>
</dbReference>
<accession>A0A6L3V8I3</accession>